<proteinExistence type="predicted"/>
<dbReference type="AlphaFoldDB" id="A0A0B6YSG1"/>
<name>A0A0B6YSG1_9EUPU</name>
<evidence type="ECO:0000313" key="1">
    <source>
        <dbReference type="EMBL" id="CEK58726.1"/>
    </source>
</evidence>
<dbReference type="SUPFAM" id="SSF46966">
    <property type="entry name" value="Spectrin repeat"/>
    <property type="match status" value="1"/>
</dbReference>
<sequence length="172" mass="19538">REQIGNCRDIGAELCKVCGNPGAVEVQKQLEDLGHITEDVNDAIRDRGDELRKAYHHADQFKKLLENINTWLPQSEHKLAQMKPPSTDPKTLHNQTEELRAFKADIHPHITEMQQLNQEMAALADMSPVAAEPLMKPVKQANEKWTELLRGLTDRETKLMDMQLKVGEVNQA</sequence>
<accession>A0A0B6YSG1</accession>
<organism evidence="1">
    <name type="scientific">Arion vulgaris</name>
    <dbReference type="NCBI Taxonomy" id="1028688"/>
    <lineage>
        <taxon>Eukaryota</taxon>
        <taxon>Metazoa</taxon>
        <taxon>Spiralia</taxon>
        <taxon>Lophotrochozoa</taxon>
        <taxon>Mollusca</taxon>
        <taxon>Gastropoda</taxon>
        <taxon>Heterobranchia</taxon>
        <taxon>Euthyneura</taxon>
        <taxon>Panpulmonata</taxon>
        <taxon>Eupulmonata</taxon>
        <taxon>Stylommatophora</taxon>
        <taxon>Helicina</taxon>
        <taxon>Arionoidea</taxon>
        <taxon>Arionidae</taxon>
        <taxon>Arion</taxon>
    </lineage>
</organism>
<feature type="non-terminal residue" evidence="1">
    <location>
        <position position="172"/>
    </location>
</feature>
<feature type="non-terminal residue" evidence="1">
    <location>
        <position position="1"/>
    </location>
</feature>
<dbReference type="InterPro" id="IPR002017">
    <property type="entry name" value="Spectrin_repeat"/>
</dbReference>
<dbReference type="Gene3D" id="1.20.58.60">
    <property type="match status" value="1"/>
</dbReference>
<dbReference type="SMART" id="SM00150">
    <property type="entry name" value="SPEC"/>
    <property type="match status" value="1"/>
</dbReference>
<dbReference type="Pfam" id="PF00435">
    <property type="entry name" value="Spectrin"/>
    <property type="match status" value="1"/>
</dbReference>
<protein>
    <submittedName>
        <fullName evidence="1">Uncharacterized protein</fullName>
    </submittedName>
</protein>
<gene>
    <name evidence="1" type="primary">ORF33986</name>
</gene>
<dbReference type="InterPro" id="IPR018159">
    <property type="entry name" value="Spectrin/alpha-actinin"/>
</dbReference>
<reference evidence="1" key="1">
    <citation type="submission" date="2014-12" db="EMBL/GenBank/DDBJ databases">
        <title>Insight into the proteome of Arion vulgaris.</title>
        <authorList>
            <person name="Aradska J."/>
            <person name="Bulat T."/>
            <person name="Smidak R."/>
            <person name="Sarate P."/>
            <person name="Gangsoo J."/>
            <person name="Sialana F."/>
            <person name="Bilban M."/>
            <person name="Lubec G."/>
        </authorList>
    </citation>
    <scope>NUCLEOTIDE SEQUENCE</scope>
    <source>
        <tissue evidence="1">Skin</tissue>
    </source>
</reference>
<dbReference type="EMBL" id="HACG01011861">
    <property type="protein sequence ID" value="CEK58726.1"/>
    <property type="molecule type" value="Transcribed_RNA"/>
</dbReference>